<evidence type="ECO:0000256" key="6">
    <source>
        <dbReference type="SAM" id="MobiDB-lite"/>
    </source>
</evidence>
<accession>A0A401RXH1</accession>
<sequence length="475" mass="53466">MPAEGAAVLLWFPRPRAVAGRDRGAVSRRAPDGPRTEQGRDKDRSVEEVRTRAGCRKEEGEGRKWIQRYSLEKNMGGVQSLGLPSATGPHKVGCTDIMTDHRRQGSFFRLYYPCEACGEVKHPLWIPNYEYCKGLADYLNRDKRWCAPLLNMAFGYYEVPVGWDASFRAAEKYPLIIFSHGLGAFRTVYSAVCIELASQGFIVAAVEHRDESACTTFFLKSSVENLEPSVGATTALEQSLEGSEIPPASLAEMEEEWLPYRKLDTAEEDFTFRNKQLYHRTEECSRVLDVLTDIHNGKFIKNYLPGHLDLSVMKACIDLKRVAVMGHSFGGSTSILAITRDSRFRCAVALDSWMFPLTDDIYSKALRPVFFVNSEKFQTNDSIDKMKRLRSNNNEIKIITIIGSVHQSQTDFTLLTGQLLSLAFETKGTIDPIMGLNITNKASLAFLQRHLDLQKDFDQWDALLEGDGEHVAPVN</sequence>
<feature type="active site" description="Charge relay system" evidence="5">
    <location>
        <position position="351"/>
    </location>
</feature>
<keyword evidence="3 4" id="KW-0443">Lipid metabolism</keyword>
<dbReference type="Gene3D" id="3.40.50.1820">
    <property type="entry name" value="alpha/beta hydrolase"/>
    <property type="match status" value="1"/>
</dbReference>
<evidence type="ECO:0000313" key="8">
    <source>
        <dbReference type="Proteomes" id="UP000287033"/>
    </source>
</evidence>
<dbReference type="PIRSF" id="PIRSF018169">
    <property type="entry name" value="PAF_acetylhydrolase"/>
    <property type="match status" value="1"/>
</dbReference>
<dbReference type="Proteomes" id="UP000287033">
    <property type="component" value="Unassembled WGS sequence"/>
</dbReference>
<organism evidence="7 8">
    <name type="scientific">Chiloscyllium punctatum</name>
    <name type="common">Brownbanded bambooshark</name>
    <name type="synonym">Hemiscyllium punctatum</name>
    <dbReference type="NCBI Taxonomy" id="137246"/>
    <lineage>
        <taxon>Eukaryota</taxon>
        <taxon>Metazoa</taxon>
        <taxon>Chordata</taxon>
        <taxon>Craniata</taxon>
        <taxon>Vertebrata</taxon>
        <taxon>Chondrichthyes</taxon>
        <taxon>Elasmobranchii</taxon>
        <taxon>Galeomorphii</taxon>
        <taxon>Galeoidea</taxon>
        <taxon>Orectolobiformes</taxon>
        <taxon>Hemiscylliidae</taxon>
        <taxon>Chiloscyllium</taxon>
    </lineage>
</organism>
<dbReference type="AlphaFoldDB" id="A0A401RXH1"/>
<dbReference type="InterPro" id="IPR029058">
    <property type="entry name" value="AB_hydrolase_fold"/>
</dbReference>
<comment type="caution">
    <text evidence="7">The sequence shown here is derived from an EMBL/GenBank/DDBJ whole genome shotgun (WGS) entry which is preliminary data.</text>
</comment>
<evidence type="ECO:0000256" key="1">
    <source>
        <dbReference type="ARBA" id="ARBA00022801"/>
    </source>
</evidence>
<dbReference type="InterPro" id="IPR016715">
    <property type="entry name" value="PAF_acetylhydro_eukaryote"/>
</dbReference>
<dbReference type="FunFam" id="3.40.50.1820:FF:000062">
    <property type="entry name" value="Platelet-activating factor acetylhydrolase"/>
    <property type="match status" value="1"/>
</dbReference>
<proteinExistence type="predicted"/>
<keyword evidence="2 4" id="KW-0442">Lipid degradation</keyword>
<name>A0A401RXH1_CHIPU</name>
<reference evidence="7 8" key="1">
    <citation type="journal article" date="2018" name="Nat. Ecol. Evol.">
        <title>Shark genomes provide insights into elasmobranch evolution and the origin of vertebrates.</title>
        <authorList>
            <person name="Hara Y"/>
            <person name="Yamaguchi K"/>
            <person name="Onimaru K"/>
            <person name="Kadota M"/>
            <person name="Koyanagi M"/>
            <person name="Keeley SD"/>
            <person name="Tatsumi K"/>
            <person name="Tanaka K"/>
            <person name="Motone F"/>
            <person name="Kageyama Y"/>
            <person name="Nozu R"/>
            <person name="Adachi N"/>
            <person name="Nishimura O"/>
            <person name="Nakagawa R"/>
            <person name="Tanegashima C"/>
            <person name="Kiyatake I"/>
            <person name="Matsumoto R"/>
            <person name="Murakumo K"/>
            <person name="Nishida K"/>
            <person name="Terakita A"/>
            <person name="Kuratani S"/>
            <person name="Sato K"/>
            <person name="Hyodo S Kuraku.S."/>
        </authorList>
    </citation>
    <scope>NUCLEOTIDE SEQUENCE [LARGE SCALE GENOMIC DNA]</scope>
</reference>
<gene>
    <name evidence="7" type="ORF">chiPu_0001244</name>
</gene>
<dbReference type="SUPFAM" id="SSF53474">
    <property type="entry name" value="alpha/beta-Hydrolases"/>
    <property type="match status" value="1"/>
</dbReference>
<keyword evidence="1 4" id="KW-0378">Hydrolase</keyword>
<evidence type="ECO:0000256" key="2">
    <source>
        <dbReference type="ARBA" id="ARBA00022963"/>
    </source>
</evidence>
<dbReference type="Pfam" id="PF03403">
    <property type="entry name" value="PAF-AH_p_II"/>
    <property type="match status" value="1"/>
</dbReference>
<evidence type="ECO:0000256" key="5">
    <source>
        <dbReference type="PIRSR" id="PIRSR018169-1"/>
    </source>
</evidence>
<comment type="catalytic activity">
    <reaction evidence="4">
        <text>a 1-O-alkyl-2-acetyl-sn-glycero-3-phosphocholine + H2O = a 1-O-alkyl-sn-glycero-3-phosphocholine + acetate + H(+)</text>
        <dbReference type="Rhea" id="RHEA:17777"/>
        <dbReference type="ChEBI" id="CHEBI:15377"/>
        <dbReference type="ChEBI" id="CHEBI:15378"/>
        <dbReference type="ChEBI" id="CHEBI:30089"/>
        <dbReference type="ChEBI" id="CHEBI:30909"/>
        <dbReference type="ChEBI" id="CHEBI:36707"/>
        <dbReference type="EC" id="3.1.1.47"/>
    </reaction>
</comment>
<dbReference type="GO" id="GO:0003847">
    <property type="term" value="F:1-alkyl-2-acetylglycerophosphocholine esterase activity"/>
    <property type="evidence" value="ECO:0007669"/>
    <property type="project" value="UniProtKB-UniRule"/>
</dbReference>
<dbReference type="STRING" id="137246.A0A401RXH1"/>
<dbReference type="PANTHER" id="PTHR10272:SF6">
    <property type="entry name" value="PLATELET-ACTIVATING FACTOR ACETYLHYDROLASE 2, CYTOPLASMIC"/>
    <property type="match status" value="1"/>
</dbReference>
<evidence type="ECO:0000313" key="7">
    <source>
        <dbReference type="EMBL" id="GCC22854.1"/>
    </source>
</evidence>
<keyword evidence="8" id="KW-1185">Reference proteome</keyword>
<dbReference type="GO" id="GO:0016042">
    <property type="term" value="P:lipid catabolic process"/>
    <property type="evidence" value="ECO:0007669"/>
    <property type="project" value="UniProtKB-KW"/>
</dbReference>
<protein>
    <recommendedName>
        <fullName evidence="4">Platelet-activating factor acetylhydrolase</fullName>
        <ecNumber evidence="4">3.1.1.47</ecNumber>
    </recommendedName>
</protein>
<dbReference type="EC" id="3.1.1.47" evidence="4"/>
<dbReference type="PANTHER" id="PTHR10272">
    <property type="entry name" value="PLATELET-ACTIVATING FACTOR ACETYLHYDROLASE"/>
    <property type="match status" value="1"/>
</dbReference>
<feature type="active site" description="Nucleophile" evidence="5">
    <location>
        <position position="328"/>
    </location>
</feature>
<feature type="region of interest" description="Disordered" evidence="6">
    <location>
        <begin position="19"/>
        <end position="53"/>
    </location>
</feature>
<feature type="active site" description="Charge relay system" evidence="5">
    <location>
        <position position="406"/>
    </location>
</feature>
<evidence type="ECO:0000256" key="4">
    <source>
        <dbReference type="PIRNR" id="PIRNR018169"/>
    </source>
</evidence>
<evidence type="ECO:0000256" key="3">
    <source>
        <dbReference type="ARBA" id="ARBA00023098"/>
    </source>
</evidence>
<dbReference type="OMA" id="FDQWDNL"/>
<dbReference type="OrthoDB" id="2363873at2759"/>
<dbReference type="EMBL" id="BEZZ01000018">
    <property type="protein sequence ID" value="GCC22854.1"/>
    <property type="molecule type" value="Genomic_DNA"/>
</dbReference>